<feature type="compositionally biased region" description="Basic and acidic residues" evidence="1">
    <location>
        <begin position="20"/>
        <end position="37"/>
    </location>
</feature>
<proteinExistence type="predicted"/>
<dbReference type="Proteomes" id="UP000297649">
    <property type="component" value="Unassembled WGS sequence"/>
</dbReference>
<keyword evidence="3" id="KW-1185">Reference proteome</keyword>
<evidence type="ECO:0000313" key="3">
    <source>
        <dbReference type="Proteomes" id="UP000297649"/>
    </source>
</evidence>
<feature type="region of interest" description="Disordered" evidence="1">
    <location>
        <begin position="1"/>
        <end position="40"/>
    </location>
</feature>
<sequence>MKAESNSKIIKKQSAVTPLHKNEKTKKNTKSETKHSQTDSIKLKNTNGTWIPMKLVWDESSGAVAPEFRFAKQFQLVAQKNRIILSRRVVKKGKLILNESKEISPQIYQKWMESLFQWEIHQLPEEEIPKDQMTGVSYNLVSFQLDSTKSKFYYKLEERNNPNWEQKNSIIQIIERMKP</sequence>
<organism evidence="2 3">
    <name type="scientific">Leptospira bandrabouensis</name>
    <dbReference type="NCBI Taxonomy" id="2484903"/>
    <lineage>
        <taxon>Bacteria</taxon>
        <taxon>Pseudomonadati</taxon>
        <taxon>Spirochaetota</taxon>
        <taxon>Spirochaetia</taxon>
        <taxon>Leptospirales</taxon>
        <taxon>Leptospiraceae</taxon>
        <taxon>Leptospira</taxon>
    </lineage>
</organism>
<dbReference type="RefSeq" id="WP_135745443.1">
    <property type="nucleotide sequence ID" value="NZ_JAIZBI010000001.1"/>
</dbReference>
<gene>
    <name evidence="2" type="ORF">EHR08_05780</name>
</gene>
<dbReference type="EMBL" id="RQHU01000005">
    <property type="protein sequence ID" value="TGN15795.1"/>
    <property type="molecule type" value="Genomic_DNA"/>
</dbReference>
<comment type="caution">
    <text evidence="2">The sequence shown here is derived from an EMBL/GenBank/DDBJ whole genome shotgun (WGS) entry which is preliminary data.</text>
</comment>
<accession>A0A6H3P0T6</accession>
<name>A0A6H3P0T6_9LEPT</name>
<reference evidence="2" key="1">
    <citation type="journal article" date="2019" name="PLoS Negl. Trop. Dis.">
        <title>Revisiting the worldwide diversity of Leptospira species in the environment.</title>
        <authorList>
            <person name="Vincent A.T."/>
            <person name="Schiettekatte O."/>
            <person name="Bourhy P."/>
            <person name="Veyrier F.J."/>
            <person name="Picardeau M."/>
        </authorList>
    </citation>
    <scope>NUCLEOTIDE SEQUENCE [LARGE SCALE GENOMIC DNA]</scope>
    <source>
        <strain evidence="2">201601109</strain>
    </source>
</reference>
<evidence type="ECO:0000256" key="1">
    <source>
        <dbReference type="SAM" id="MobiDB-lite"/>
    </source>
</evidence>
<protein>
    <submittedName>
        <fullName evidence="2">Permease</fullName>
    </submittedName>
</protein>
<dbReference type="OrthoDB" id="332397at2"/>
<evidence type="ECO:0000313" key="2">
    <source>
        <dbReference type="EMBL" id="TGN15795.1"/>
    </source>
</evidence>
<dbReference type="AlphaFoldDB" id="A0A6H3P0T6"/>